<proteinExistence type="predicted"/>
<accession>A0A7K0FS62</accession>
<protein>
    <submittedName>
        <fullName evidence="2">tRNA threonylcarbamoyladenosine dehydratase</fullName>
    </submittedName>
</protein>
<keyword evidence="3" id="KW-1185">Reference proteome</keyword>
<dbReference type="SUPFAM" id="SSF69572">
    <property type="entry name" value="Activating enzymes of the ubiquitin-like proteins"/>
    <property type="match status" value="1"/>
</dbReference>
<organism evidence="2 3">
    <name type="scientific">Pedobacter puniceum</name>
    <dbReference type="NCBI Taxonomy" id="2666136"/>
    <lineage>
        <taxon>Bacteria</taxon>
        <taxon>Pseudomonadati</taxon>
        <taxon>Bacteroidota</taxon>
        <taxon>Sphingobacteriia</taxon>
        <taxon>Sphingobacteriales</taxon>
        <taxon>Sphingobacteriaceae</taxon>
        <taxon>Pedobacter</taxon>
    </lineage>
</organism>
<comment type="caution">
    <text evidence="2">The sequence shown here is derived from an EMBL/GenBank/DDBJ whole genome shotgun (WGS) entry which is preliminary data.</text>
</comment>
<dbReference type="GO" id="GO:0061503">
    <property type="term" value="F:tRNA threonylcarbamoyladenosine dehydratase"/>
    <property type="evidence" value="ECO:0007669"/>
    <property type="project" value="TreeGrafter"/>
</dbReference>
<dbReference type="GO" id="GO:0008641">
    <property type="term" value="F:ubiquitin-like modifier activating enzyme activity"/>
    <property type="evidence" value="ECO:0007669"/>
    <property type="project" value="InterPro"/>
</dbReference>
<dbReference type="PANTHER" id="PTHR43267">
    <property type="entry name" value="TRNA THREONYLCARBAMOYLADENOSINE DEHYDRATASE"/>
    <property type="match status" value="1"/>
</dbReference>
<gene>
    <name evidence="2" type="ORF">GJJ64_13890</name>
</gene>
<dbReference type="GO" id="GO:0061504">
    <property type="term" value="P:cyclic threonylcarbamoyladenosine biosynthetic process"/>
    <property type="evidence" value="ECO:0007669"/>
    <property type="project" value="TreeGrafter"/>
</dbReference>
<feature type="domain" description="THIF-type NAD/FAD binding fold" evidence="1">
    <location>
        <begin position="15"/>
        <end position="239"/>
    </location>
</feature>
<dbReference type="RefSeq" id="WP_154288376.1">
    <property type="nucleotide sequence ID" value="NZ_WKJI01000004.1"/>
</dbReference>
<dbReference type="Proteomes" id="UP000462931">
    <property type="component" value="Unassembled WGS sequence"/>
</dbReference>
<dbReference type="InterPro" id="IPR000594">
    <property type="entry name" value="ThiF_NAD_FAD-bd"/>
</dbReference>
<evidence type="ECO:0000313" key="2">
    <source>
        <dbReference type="EMBL" id="MRX48285.1"/>
    </source>
</evidence>
<name>A0A7K0FS62_9SPHI</name>
<dbReference type="InterPro" id="IPR045886">
    <property type="entry name" value="ThiF/MoeB/HesA"/>
</dbReference>
<reference evidence="2 3" key="1">
    <citation type="submission" date="2019-11" db="EMBL/GenBank/DDBJ databases">
        <authorList>
            <person name="Cheng Q."/>
            <person name="Yang Z."/>
        </authorList>
    </citation>
    <scope>NUCLEOTIDE SEQUENCE [LARGE SCALE GENOMIC DNA]</scope>
    <source>
        <strain evidence="2 3">HX-22-1</strain>
    </source>
</reference>
<sequence>MIEIPHWMSRTNLLLDNHQMQKLINANVLVVGLGGVGGICAEMIARAGVGKMTIVDADVVEASNRNRQIPALISTDNQPKAEVMAQRLRDINPDIDLTVINEYIKDERTEEILNEGNFDYAVDCIDTLSPKVFFIQTCLEKGIPLVSSMGAGGRLDPSKVRISDISASYNCTLARYVRKRLKKFGIRKGLKVVFSSELPDANKVILAPEGGPKKSLIGTVSWMPAIFGCTVASVVIRDLYNKA</sequence>
<dbReference type="PANTHER" id="PTHR43267:SF1">
    <property type="entry name" value="TRNA THREONYLCARBAMOYLADENOSINE DEHYDRATASE"/>
    <property type="match status" value="1"/>
</dbReference>
<evidence type="ECO:0000313" key="3">
    <source>
        <dbReference type="Proteomes" id="UP000462931"/>
    </source>
</evidence>
<dbReference type="CDD" id="cd00755">
    <property type="entry name" value="YgdL_like"/>
    <property type="match status" value="1"/>
</dbReference>
<dbReference type="Pfam" id="PF00899">
    <property type="entry name" value="ThiF"/>
    <property type="match status" value="1"/>
</dbReference>
<dbReference type="AlphaFoldDB" id="A0A7K0FS62"/>
<dbReference type="Gene3D" id="3.40.50.720">
    <property type="entry name" value="NAD(P)-binding Rossmann-like Domain"/>
    <property type="match status" value="1"/>
</dbReference>
<dbReference type="InterPro" id="IPR035985">
    <property type="entry name" value="Ubiquitin-activating_enz"/>
</dbReference>
<dbReference type="EMBL" id="WKJI01000004">
    <property type="protein sequence ID" value="MRX48285.1"/>
    <property type="molecule type" value="Genomic_DNA"/>
</dbReference>
<evidence type="ECO:0000259" key="1">
    <source>
        <dbReference type="Pfam" id="PF00899"/>
    </source>
</evidence>